<evidence type="ECO:0000256" key="5">
    <source>
        <dbReference type="PROSITE-ProRule" id="PRU00169"/>
    </source>
</evidence>
<evidence type="ECO:0000256" key="4">
    <source>
        <dbReference type="ARBA" id="ARBA00023163"/>
    </source>
</evidence>
<dbReference type="Pfam" id="PF00072">
    <property type="entry name" value="Response_reg"/>
    <property type="match status" value="1"/>
</dbReference>
<feature type="domain" description="Response regulatory" evidence="7">
    <location>
        <begin position="5"/>
        <end position="120"/>
    </location>
</feature>
<dbReference type="CDD" id="cd06170">
    <property type="entry name" value="LuxR_C_like"/>
    <property type="match status" value="1"/>
</dbReference>
<sequence>MRPTRVVIADRHPVVLQGLSDMLGAAADFNIVASCSDATSCIEAIRNLAPDIAIVDPAMPELAAARILSAVHSENGSTHLVFFAASEHCELVLAATAVTYSIILRDTDIRSLVQSLRHIADSHRLLPSAPSEPIVSHEQGSNSGNGLTALTERERQIMRLVSEGLSNKEIGRRLNIVDGTIKVHLHNIFQKLEISNRTALAALAISQQDRVER</sequence>
<dbReference type="EMBL" id="CP165734">
    <property type="protein sequence ID" value="XDV57563.1"/>
    <property type="molecule type" value="Genomic_DNA"/>
</dbReference>
<protein>
    <submittedName>
        <fullName evidence="8">LuxR C-terminal-related transcriptional regulator</fullName>
    </submittedName>
</protein>
<dbReference type="GO" id="GO:0003677">
    <property type="term" value="F:DNA binding"/>
    <property type="evidence" value="ECO:0007669"/>
    <property type="project" value="UniProtKB-KW"/>
</dbReference>
<proteinExistence type="predicted"/>
<dbReference type="InterPro" id="IPR058245">
    <property type="entry name" value="NreC/VraR/RcsB-like_REC"/>
</dbReference>
<evidence type="ECO:0000256" key="1">
    <source>
        <dbReference type="ARBA" id="ARBA00022553"/>
    </source>
</evidence>
<dbReference type="SMART" id="SM00421">
    <property type="entry name" value="HTH_LUXR"/>
    <property type="match status" value="1"/>
</dbReference>
<dbReference type="GO" id="GO:0006355">
    <property type="term" value="P:regulation of DNA-templated transcription"/>
    <property type="evidence" value="ECO:0007669"/>
    <property type="project" value="InterPro"/>
</dbReference>
<feature type="modified residue" description="4-aspartylphosphate" evidence="5">
    <location>
        <position position="56"/>
    </location>
</feature>
<dbReference type="InterPro" id="IPR001789">
    <property type="entry name" value="Sig_transdc_resp-reg_receiver"/>
</dbReference>
<keyword evidence="2" id="KW-0805">Transcription regulation</keyword>
<keyword evidence="3" id="KW-0238">DNA-binding</keyword>
<dbReference type="PANTHER" id="PTHR44688:SF16">
    <property type="entry name" value="DNA-BINDING TRANSCRIPTIONAL ACTIVATOR DEVR_DOSR"/>
    <property type="match status" value="1"/>
</dbReference>
<dbReference type="PRINTS" id="PR00038">
    <property type="entry name" value="HTHLUXR"/>
</dbReference>
<dbReference type="Gene3D" id="3.40.50.2300">
    <property type="match status" value="1"/>
</dbReference>
<dbReference type="SUPFAM" id="SSF52172">
    <property type="entry name" value="CheY-like"/>
    <property type="match status" value="1"/>
</dbReference>
<dbReference type="PROSITE" id="PS00622">
    <property type="entry name" value="HTH_LUXR_1"/>
    <property type="match status" value="1"/>
</dbReference>
<evidence type="ECO:0000313" key="8">
    <source>
        <dbReference type="EMBL" id="XDV57563.1"/>
    </source>
</evidence>
<dbReference type="PANTHER" id="PTHR44688">
    <property type="entry name" value="DNA-BINDING TRANSCRIPTIONAL ACTIVATOR DEVR_DOSR"/>
    <property type="match status" value="1"/>
</dbReference>
<evidence type="ECO:0000259" key="7">
    <source>
        <dbReference type="PROSITE" id="PS50110"/>
    </source>
</evidence>
<gene>
    <name evidence="8" type="ORF">AB8Z38_34420</name>
</gene>
<keyword evidence="4" id="KW-0804">Transcription</keyword>
<dbReference type="AlphaFoldDB" id="A0AB39XKI9"/>
<dbReference type="CDD" id="cd17535">
    <property type="entry name" value="REC_NarL-like"/>
    <property type="match status" value="1"/>
</dbReference>
<evidence type="ECO:0000256" key="3">
    <source>
        <dbReference type="ARBA" id="ARBA00023125"/>
    </source>
</evidence>
<feature type="domain" description="HTH luxR-type" evidence="6">
    <location>
        <begin position="143"/>
        <end position="208"/>
    </location>
</feature>
<evidence type="ECO:0000259" key="6">
    <source>
        <dbReference type="PROSITE" id="PS50043"/>
    </source>
</evidence>
<organism evidence="8">
    <name type="scientific">Bradyrhizobium sp. LLZ17</name>
    <dbReference type="NCBI Taxonomy" id="3239388"/>
    <lineage>
        <taxon>Bacteria</taxon>
        <taxon>Pseudomonadati</taxon>
        <taxon>Pseudomonadota</taxon>
        <taxon>Alphaproteobacteria</taxon>
        <taxon>Hyphomicrobiales</taxon>
        <taxon>Nitrobacteraceae</taxon>
        <taxon>Bradyrhizobium</taxon>
    </lineage>
</organism>
<dbReference type="Pfam" id="PF00196">
    <property type="entry name" value="GerE"/>
    <property type="match status" value="1"/>
</dbReference>
<name>A0AB39XKI9_9BRAD</name>
<dbReference type="InterPro" id="IPR000792">
    <property type="entry name" value="Tscrpt_reg_LuxR_C"/>
</dbReference>
<dbReference type="InterPro" id="IPR016032">
    <property type="entry name" value="Sig_transdc_resp-reg_C-effctor"/>
</dbReference>
<reference evidence="8" key="1">
    <citation type="submission" date="2024-08" db="EMBL/GenBank/DDBJ databases">
        <authorList>
            <person name="Chaddad Z."/>
            <person name="Lamrabet M."/>
            <person name="Bouhnik O."/>
            <person name="Alami S."/>
            <person name="Wipf D."/>
            <person name="Courty P.E."/>
            <person name="Missbah El Idrissi M."/>
        </authorList>
    </citation>
    <scope>NUCLEOTIDE SEQUENCE</scope>
    <source>
        <strain evidence="8">LLZ17</strain>
    </source>
</reference>
<dbReference type="PROSITE" id="PS50110">
    <property type="entry name" value="RESPONSE_REGULATORY"/>
    <property type="match status" value="1"/>
</dbReference>
<dbReference type="GO" id="GO:0000160">
    <property type="term" value="P:phosphorelay signal transduction system"/>
    <property type="evidence" value="ECO:0007669"/>
    <property type="project" value="InterPro"/>
</dbReference>
<dbReference type="SUPFAM" id="SSF46894">
    <property type="entry name" value="C-terminal effector domain of the bipartite response regulators"/>
    <property type="match status" value="1"/>
</dbReference>
<dbReference type="InterPro" id="IPR011006">
    <property type="entry name" value="CheY-like_superfamily"/>
</dbReference>
<dbReference type="PROSITE" id="PS50043">
    <property type="entry name" value="HTH_LUXR_2"/>
    <property type="match status" value="1"/>
</dbReference>
<keyword evidence="1 5" id="KW-0597">Phosphoprotein</keyword>
<evidence type="ECO:0000256" key="2">
    <source>
        <dbReference type="ARBA" id="ARBA00023015"/>
    </source>
</evidence>
<accession>A0AB39XKI9</accession>